<protein>
    <submittedName>
        <fullName evidence="7">Uncharacterized protein</fullName>
    </submittedName>
</protein>
<evidence type="ECO:0000256" key="4">
    <source>
        <dbReference type="ARBA" id="ARBA00022968"/>
    </source>
</evidence>
<evidence type="ECO:0000256" key="2">
    <source>
        <dbReference type="ARBA" id="ARBA00006462"/>
    </source>
</evidence>
<keyword evidence="8" id="KW-1185">Reference proteome</keyword>
<dbReference type="EMBL" id="CAJPEV010005252">
    <property type="protein sequence ID" value="CAG0902939.1"/>
    <property type="molecule type" value="Genomic_DNA"/>
</dbReference>
<dbReference type="OrthoDB" id="414175at2759"/>
<sequence length="201" mass="23092">MMYVVVENLRFMLLSYEPKEPVYLGCKFKPHAKYGFMGGGADRIAFAVDESFGEVRLVEDRKSRLGYVLSREALDRLVNRAFPNPMTCPLLQGPEDINVGVCLAAVGVEGGDSRDEYGGWRFHHLATWYHVDPIPEHEGNIPEWFTNYTAYPHRRGLGCCSHTAVSFHYVKPEELYEYDYFIYKLRPYGVAPVFAGPERRR</sequence>
<keyword evidence="4" id="KW-0735">Signal-anchor</keyword>
<proteinExistence type="inferred from homology"/>
<dbReference type="InterPro" id="IPR026050">
    <property type="entry name" value="C1GALT1/C1GALT1_chp1"/>
</dbReference>
<dbReference type="PANTHER" id="PTHR23033">
    <property type="entry name" value="BETA1,3-GALACTOSYLTRANSFERASE"/>
    <property type="match status" value="1"/>
</dbReference>
<evidence type="ECO:0000313" key="8">
    <source>
        <dbReference type="Proteomes" id="UP000677054"/>
    </source>
</evidence>
<dbReference type="Proteomes" id="UP000677054">
    <property type="component" value="Unassembled WGS sequence"/>
</dbReference>
<dbReference type="EMBL" id="LR904769">
    <property type="protein sequence ID" value="CAD7253079.1"/>
    <property type="molecule type" value="Genomic_DNA"/>
</dbReference>
<evidence type="ECO:0000313" key="7">
    <source>
        <dbReference type="EMBL" id="CAD7253079.1"/>
    </source>
</evidence>
<dbReference type="GO" id="GO:0016020">
    <property type="term" value="C:membrane"/>
    <property type="evidence" value="ECO:0007669"/>
    <property type="project" value="UniProtKB-SubCell"/>
</dbReference>
<dbReference type="GO" id="GO:0016263">
    <property type="term" value="F:glycoprotein-N-acetylgalactosamine 3-beta-galactosyltransferase activity"/>
    <property type="evidence" value="ECO:0007669"/>
    <property type="project" value="TreeGrafter"/>
</dbReference>
<reference evidence="7" key="1">
    <citation type="submission" date="2020-11" db="EMBL/GenBank/DDBJ databases">
        <authorList>
            <person name="Tran Van P."/>
        </authorList>
    </citation>
    <scope>NUCLEOTIDE SEQUENCE</scope>
</reference>
<dbReference type="AlphaFoldDB" id="A0A7R9FSM4"/>
<dbReference type="Gene3D" id="3.90.550.50">
    <property type="match status" value="1"/>
</dbReference>
<evidence type="ECO:0000256" key="3">
    <source>
        <dbReference type="ARBA" id="ARBA00022692"/>
    </source>
</evidence>
<accession>A0A7R9FSM4</accession>
<organism evidence="7">
    <name type="scientific">Darwinula stevensoni</name>
    <dbReference type="NCBI Taxonomy" id="69355"/>
    <lineage>
        <taxon>Eukaryota</taxon>
        <taxon>Metazoa</taxon>
        <taxon>Ecdysozoa</taxon>
        <taxon>Arthropoda</taxon>
        <taxon>Crustacea</taxon>
        <taxon>Oligostraca</taxon>
        <taxon>Ostracoda</taxon>
        <taxon>Podocopa</taxon>
        <taxon>Podocopida</taxon>
        <taxon>Darwinulocopina</taxon>
        <taxon>Darwinuloidea</taxon>
        <taxon>Darwinulidae</taxon>
        <taxon>Darwinula</taxon>
    </lineage>
</organism>
<keyword evidence="3" id="KW-0812">Transmembrane</keyword>
<keyword evidence="6" id="KW-0472">Membrane</keyword>
<comment type="subcellular location">
    <subcellularLocation>
        <location evidence="1">Membrane</location>
        <topology evidence="1">Single-pass type II membrane protein</topology>
    </subcellularLocation>
</comment>
<evidence type="ECO:0000256" key="1">
    <source>
        <dbReference type="ARBA" id="ARBA00004606"/>
    </source>
</evidence>
<evidence type="ECO:0000256" key="5">
    <source>
        <dbReference type="ARBA" id="ARBA00022989"/>
    </source>
</evidence>
<name>A0A7R9FSM4_9CRUS</name>
<gene>
    <name evidence="7" type="ORF">DSTB1V02_LOCUS12829</name>
</gene>
<keyword evidence="5" id="KW-1133">Transmembrane helix</keyword>
<dbReference type="PANTHER" id="PTHR23033:SF14">
    <property type="entry name" value="GLYCOPROTEIN-N-ACETYLGALACTOSAMINE 3-BETA-GALACTOSYLTRANSFERASE 1-RELATED"/>
    <property type="match status" value="1"/>
</dbReference>
<evidence type="ECO:0000256" key="6">
    <source>
        <dbReference type="ARBA" id="ARBA00023136"/>
    </source>
</evidence>
<comment type="similarity">
    <text evidence="2">Belongs to the glycosyltransferase 31 family. Beta3-Gal-T subfamily.</text>
</comment>